<feature type="region of interest" description="Disordered" evidence="1">
    <location>
        <begin position="1"/>
        <end position="85"/>
    </location>
</feature>
<gene>
    <name evidence="2" type="ORF">LSH36_99g07032</name>
</gene>
<proteinExistence type="predicted"/>
<accession>A0AAD9K107</accession>
<evidence type="ECO:0000313" key="3">
    <source>
        <dbReference type="Proteomes" id="UP001208570"/>
    </source>
</evidence>
<evidence type="ECO:0000256" key="1">
    <source>
        <dbReference type="SAM" id="MobiDB-lite"/>
    </source>
</evidence>
<comment type="caution">
    <text evidence="2">The sequence shown here is derived from an EMBL/GenBank/DDBJ whole genome shotgun (WGS) entry which is preliminary data.</text>
</comment>
<dbReference type="Proteomes" id="UP001208570">
    <property type="component" value="Unassembled WGS sequence"/>
</dbReference>
<sequence>MYRGILERPSDASRRRTTQVVHVMPEGSVGPRPVSQDSRMMAPRDEEDSPTGTFTRGGRLRSSLPVVRSPNKSLERPMGELMAWH</sequence>
<name>A0AAD9K107_9ANNE</name>
<organism evidence="2 3">
    <name type="scientific">Paralvinella palmiformis</name>
    <dbReference type="NCBI Taxonomy" id="53620"/>
    <lineage>
        <taxon>Eukaryota</taxon>
        <taxon>Metazoa</taxon>
        <taxon>Spiralia</taxon>
        <taxon>Lophotrochozoa</taxon>
        <taxon>Annelida</taxon>
        <taxon>Polychaeta</taxon>
        <taxon>Sedentaria</taxon>
        <taxon>Canalipalpata</taxon>
        <taxon>Terebellida</taxon>
        <taxon>Terebelliformia</taxon>
        <taxon>Alvinellidae</taxon>
        <taxon>Paralvinella</taxon>
    </lineage>
</organism>
<feature type="compositionally biased region" description="Basic and acidic residues" evidence="1">
    <location>
        <begin position="1"/>
        <end position="14"/>
    </location>
</feature>
<evidence type="ECO:0000313" key="2">
    <source>
        <dbReference type="EMBL" id="KAK2162425.1"/>
    </source>
</evidence>
<protein>
    <submittedName>
        <fullName evidence="2">Uncharacterized protein</fullName>
    </submittedName>
</protein>
<keyword evidence="3" id="KW-1185">Reference proteome</keyword>
<dbReference type="EMBL" id="JAODUP010000099">
    <property type="protein sequence ID" value="KAK2162425.1"/>
    <property type="molecule type" value="Genomic_DNA"/>
</dbReference>
<dbReference type="AlphaFoldDB" id="A0AAD9K107"/>
<reference evidence="2" key="1">
    <citation type="journal article" date="2023" name="Mol. Biol. Evol.">
        <title>Third-Generation Sequencing Reveals the Adaptive Role of the Epigenome in Three Deep-Sea Polychaetes.</title>
        <authorList>
            <person name="Perez M."/>
            <person name="Aroh O."/>
            <person name="Sun Y."/>
            <person name="Lan Y."/>
            <person name="Juniper S.K."/>
            <person name="Young C.R."/>
            <person name="Angers B."/>
            <person name="Qian P.Y."/>
        </authorList>
    </citation>
    <scope>NUCLEOTIDE SEQUENCE</scope>
    <source>
        <strain evidence="2">P08H-3</strain>
    </source>
</reference>